<dbReference type="Pfam" id="PF08352">
    <property type="entry name" value="oligo_HPY"/>
    <property type="match status" value="1"/>
</dbReference>
<evidence type="ECO:0000313" key="15">
    <source>
        <dbReference type="EMBL" id="SFC54877.1"/>
    </source>
</evidence>
<evidence type="ECO:0000313" key="16">
    <source>
        <dbReference type="Proteomes" id="UP000231644"/>
    </source>
</evidence>
<dbReference type="InterPro" id="IPR003593">
    <property type="entry name" value="AAA+_ATPase"/>
</dbReference>
<feature type="domain" description="ABC transmembrane type-1" evidence="14">
    <location>
        <begin position="92"/>
        <end position="281"/>
    </location>
</feature>
<dbReference type="SUPFAM" id="SSF161098">
    <property type="entry name" value="MetI-like"/>
    <property type="match status" value="1"/>
</dbReference>
<dbReference type="CDD" id="cd03257">
    <property type="entry name" value="ABC_NikE_OppD_transporters"/>
    <property type="match status" value="1"/>
</dbReference>
<evidence type="ECO:0000256" key="9">
    <source>
        <dbReference type="ARBA" id="ARBA00022989"/>
    </source>
</evidence>
<dbReference type="InterPro" id="IPR050388">
    <property type="entry name" value="ABC_Ni/Peptide_Import"/>
</dbReference>
<protein>
    <submittedName>
        <fullName evidence="15">Peptide/nickel transport system permease protein</fullName>
    </submittedName>
</protein>
<sequence length="650" mass="68581">MSAPTLSPTTATGTAATTRRRPRWRASTLAVVIPSALVLLTLLICALFAEALSPYDPLQQSLMDALQGPSAKHWLGTDDLGRDVLSRMIHGSRIAVIAAAEATGLAVLIGVPIGLFIGYRGGWWDWITMRAVEAIVSIPGIMVAIVIIAILGSGLHKAMFALGILYSTAFLRLARSVVLTEREEVYVKSARVIGASPRRILIRHIFLNIAPPLIVQVTLTVGAVLLAEAGLSFVGIGVQPPQASWGTMLNTAAAYMELNAFLAVPPGLAIVVTVLAVNLLGDVLRDSIGRGVRLPAATPPRPRSAAIARKGTAPLPAREDDALRVDGLEVMVSPKGGDPVPVVTDMSFRIAKGETLGLVGESGSGKTVTGLALMGLIGAGGRITAGQVTLDGTDLLQLPPSGLEKARGTDIAMVFQDPTTSLNPAYTVGSQISEVLRIKQGLSRRAAWDRTVELIDRVGIPRPAERARAYPHELSGGMAQRIAIARALSCGPKLLIADEPTTALDVTVQQEILDLFRDLQDEMGMAMLFVTHDLAVAADICDRIAVMYCGEVVETAPVEQLFRDPRHPYTAGLLSAMPHGASGTPPLPVIPGAVPTPGHWPTGCRFAPRCAHAAPGCALPVDLTPGQTTTNAERLTRCIRATDLTLEAAQ</sequence>
<dbReference type="GO" id="GO:0055085">
    <property type="term" value="P:transmembrane transport"/>
    <property type="evidence" value="ECO:0007669"/>
    <property type="project" value="InterPro"/>
</dbReference>
<dbReference type="Gene3D" id="3.40.50.300">
    <property type="entry name" value="P-loop containing nucleotide triphosphate hydrolases"/>
    <property type="match status" value="1"/>
</dbReference>
<dbReference type="NCBIfam" id="TIGR01727">
    <property type="entry name" value="oligo_HPY"/>
    <property type="match status" value="1"/>
</dbReference>
<feature type="transmembrane region" description="Helical" evidence="11">
    <location>
        <begin position="94"/>
        <end position="119"/>
    </location>
</feature>
<dbReference type="PROSITE" id="PS00211">
    <property type="entry name" value="ABC_TRANSPORTER_1"/>
    <property type="match status" value="1"/>
</dbReference>
<comment type="subcellular location">
    <subcellularLocation>
        <location evidence="1">Cell inner membrane</location>
        <topology evidence="1">Peripheral membrane protein</topology>
    </subcellularLocation>
    <subcellularLocation>
        <location evidence="2 11">Cell membrane</location>
        <topology evidence="2 11">Multi-pass membrane protein</topology>
    </subcellularLocation>
</comment>
<proteinExistence type="inferred from homology"/>
<comment type="similarity">
    <text evidence="3">Belongs to the ABC transporter superfamily.</text>
</comment>
<dbReference type="OrthoDB" id="7957282at2"/>
<dbReference type="Proteomes" id="UP000231644">
    <property type="component" value="Unassembled WGS sequence"/>
</dbReference>
<keyword evidence="10 11" id="KW-0472">Membrane</keyword>
<name>A0A1I1K1P1_9RHOB</name>
<organism evidence="15 16">
    <name type="scientific">Pseudooceanicola nitratireducens</name>
    <dbReference type="NCBI Taxonomy" id="517719"/>
    <lineage>
        <taxon>Bacteria</taxon>
        <taxon>Pseudomonadati</taxon>
        <taxon>Pseudomonadota</taxon>
        <taxon>Alphaproteobacteria</taxon>
        <taxon>Rhodobacterales</taxon>
        <taxon>Paracoccaceae</taxon>
        <taxon>Pseudooceanicola</taxon>
    </lineage>
</organism>
<dbReference type="InterPro" id="IPR035906">
    <property type="entry name" value="MetI-like_sf"/>
</dbReference>
<dbReference type="InterPro" id="IPR017871">
    <property type="entry name" value="ABC_transporter-like_CS"/>
</dbReference>
<evidence type="ECO:0000256" key="4">
    <source>
        <dbReference type="ARBA" id="ARBA00022448"/>
    </source>
</evidence>
<dbReference type="RefSeq" id="WP_093452529.1">
    <property type="nucleotide sequence ID" value="NZ_FNZG01000003.1"/>
</dbReference>
<evidence type="ECO:0000259" key="13">
    <source>
        <dbReference type="PROSITE" id="PS50893"/>
    </source>
</evidence>
<dbReference type="CDD" id="cd06261">
    <property type="entry name" value="TM_PBP2"/>
    <property type="match status" value="1"/>
</dbReference>
<dbReference type="GO" id="GO:0005524">
    <property type="term" value="F:ATP binding"/>
    <property type="evidence" value="ECO:0007669"/>
    <property type="project" value="UniProtKB-KW"/>
</dbReference>
<evidence type="ECO:0000256" key="3">
    <source>
        <dbReference type="ARBA" id="ARBA00005417"/>
    </source>
</evidence>
<evidence type="ECO:0000256" key="2">
    <source>
        <dbReference type="ARBA" id="ARBA00004651"/>
    </source>
</evidence>
<keyword evidence="6 11" id="KW-0812">Transmembrane</keyword>
<keyword evidence="7" id="KW-0547">Nucleotide-binding</keyword>
<feature type="transmembrane region" description="Helical" evidence="11">
    <location>
        <begin position="258"/>
        <end position="280"/>
    </location>
</feature>
<feature type="transmembrane region" description="Helical" evidence="11">
    <location>
        <begin position="131"/>
        <end position="152"/>
    </location>
</feature>
<gene>
    <name evidence="15" type="ORF">SAMN05421762_1303</name>
</gene>
<feature type="transmembrane region" description="Helical" evidence="11">
    <location>
        <begin position="29"/>
        <end position="49"/>
    </location>
</feature>
<feature type="compositionally biased region" description="Low complexity" evidence="12">
    <location>
        <begin position="1"/>
        <end position="17"/>
    </location>
</feature>
<dbReference type="InterPro" id="IPR027417">
    <property type="entry name" value="P-loop_NTPase"/>
</dbReference>
<dbReference type="GO" id="GO:0015833">
    <property type="term" value="P:peptide transport"/>
    <property type="evidence" value="ECO:0007669"/>
    <property type="project" value="InterPro"/>
</dbReference>
<dbReference type="EMBL" id="FOLX01000001">
    <property type="protein sequence ID" value="SFC54877.1"/>
    <property type="molecule type" value="Genomic_DNA"/>
</dbReference>
<dbReference type="Pfam" id="PF00528">
    <property type="entry name" value="BPD_transp_1"/>
    <property type="match status" value="1"/>
</dbReference>
<keyword evidence="9 11" id="KW-1133">Transmembrane helix</keyword>
<feature type="domain" description="ABC transporter" evidence="13">
    <location>
        <begin position="323"/>
        <end position="574"/>
    </location>
</feature>
<keyword evidence="5" id="KW-1003">Cell membrane</keyword>
<dbReference type="GO" id="GO:0016887">
    <property type="term" value="F:ATP hydrolysis activity"/>
    <property type="evidence" value="ECO:0007669"/>
    <property type="project" value="InterPro"/>
</dbReference>
<evidence type="ECO:0000256" key="12">
    <source>
        <dbReference type="SAM" id="MobiDB-lite"/>
    </source>
</evidence>
<comment type="similarity">
    <text evidence="11">Belongs to the binding-protein-dependent transport system permease family.</text>
</comment>
<dbReference type="InterPro" id="IPR013563">
    <property type="entry name" value="Oligopep_ABC_C"/>
</dbReference>
<dbReference type="Gene3D" id="1.10.3720.10">
    <property type="entry name" value="MetI-like"/>
    <property type="match status" value="1"/>
</dbReference>
<feature type="region of interest" description="Disordered" evidence="12">
    <location>
        <begin position="1"/>
        <end position="20"/>
    </location>
</feature>
<evidence type="ECO:0000259" key="14">
    <source>
        <dbReference type="PROSITE" id="PS50928"/>
    </source>
</evidence>
<feature type="transmembrane region" description="Helical" evidence="11">
    <location>
        <begin position="205"/>
        <end position="238"/>
    </location>
</feature>
<dbReference type="SUPFAM" id="SSF52540">
    <property type="entry name" value="P-loop containing nucleoside triphosphate hydrolases"/>
    <property type="match status" value="1"/>
</dbReference>
<accession>A0A1I1K1P1</accession>
<dbReference type="PROSITE" id="PS50928">
    <property type="entry name" value="ABC_TM1"/>
    <property type="match status" value="1"/>
</dbReference>
<dbReference type="SMART" id="SM00382">
    <property type="entry name" value="AAA"/>
    <property type="match status" value="1"/>
</dbReference>
<dbReference type="PANTHER" id="PTHR43297:SF2">
    <property type="entry name" value="DIPEPTIDE TRANSPORT ATP-BINDING PROTEIN DPPD"/>
    <property type="match status" value="1"/>
</dbReference>
<dbReference type="PROSITE" id="PS50893">
    <property type="entry name" value="ABC_TRANSPORTER_2"/>
    <property type="match status" value="1"/>
</dbReference>
<evidence type="ECO:0000256" key="6">
    <source>
        <dbReference type="ARBA" id="ARBA00022692"/>
    </source>
</evidence>
<dbReference type="GO" id="GO:0005886">
    <property type="term" value="C:plasma membrane"/>
    <property type="evidence" value="ECO:0007669"/>
    <property type="project" value="UniProtKB-SubCell"/>
</dbReference>
<keyword evidence="16" id="KW-1185">Reference proteome</keyword>
<dbReference type="InterPro" id="IPR000515">
    <property type="entry name" value="MetI-like"/>
</dbReference>
<keyword evidence="8" id="KW-0067">ATP-binding</keyword>
<evidence type="ECO:0000256" key="11">
    <source>
        <dbReference type="RuleBase" id="RU363032"/>
    </source>
</evidence>
<evidence type="ECO:0000256" key="7">
    <source>
        <dbReference type="ARBA" id="ARBA00022741"/>
    </source>
</evidence>
<dbReference type="FunFam" id="3.40.50.300:FF:000016">
    <property type="entry name" value="Oligopeptide ABC transporter ATP-binding component"/>
    <property type="match status" value="1"/>
</dbReference>
<reference evidence="15 16" key="1">
    <citation type="submission" date="2016-10" db="EMBL/GenBank/DDBJ databases">
        <authorList>
            <person name="de Groot N.N."/>
        </authorList>
    </citation>
    <scope>NUCLEOTIDE SEQUENCE [LARGE SCALE GENOMIC DNA]</scope>
    <source>
        <strain evidence="15 16">DSM 29619</strain>
    </source>
</reference>
<evidence type="ECO:0000256" key="5">
    <source>
        <dbReference type="ARBA" id="ARBA00022475"/>
    </source>
</evidence>
<evidence type="ECO:0000256" key="1">
    <source>
        <dbReference type="ARBA" id="ARBA00004417"/>
    </source>
</evidence>
<evidence type="ECO:0000256" key="8">
    <source>
        <dbReference type="ARBA" id="ARBA00022840"/>
    </source>
</evidence>
<dbReference type="PANTHER" id="PTHR43297">
    <property type="entry name" value="OLIGOPEPTIDE TRANSPORT ATP-BINDING PROTEIN APPD"/>
    <property type="match status" value="1"/>
</dbReference>
<dbReference type="STRING" id="517719.SAMN05421762_1303"/>
<evidence type="ECO:0000256" key="10">
    <source>
        <dbReference type="ARBA" id="ARBA00023136"/>
    </source>
</evidence>
<keyword evidence="4 11" id="KW-0813">Transport</keyword>
<dbReference type="InterPro" id="IPR003439">
    <property type="entry name" value="ABC_transporter-like_ATP-bd"/>
</dbReference>
<dbReference type="Pfam" id="PF00005">
    <property type="entry name" value="ABC_tran"/>
    <property type="match status" value="1"/>
</dbReference>
<dbReference type="AlphaFoldDB" id="A0A1I1K1P1"/>